<dbReference type="CDD" id="cd02508">
    <property type="entry name" value="ADP_Glucose_PP"/>
    <property type="match status" value="1"/>
</dbReference>
<dbReference type="PANTHER" id="PTHR43523:SF6">
    <property type="entry name" value="GLYCOGEN BIOSYNTHESIS PROTEIN GLGD"/>
    <property type="match status" value="1"/>
</dbReference>
<evidence type="ECO:0000256" key="1">
    <source>
        <dbReference type="ARBA" id="ARBA00010443"/>
    </source>
</evidence>
<evidence type="ECO:0000259" key="4">
    <source>
        <dbReference type="Pfam" id="PF24894"/>
    </source>
</evidence>
<gene>
    <name evidence="5" type="primary">glgD</name>
    <name evidence="5" type="ORF">EAL2_c09210</name>
</gene>
<dbReference type="RefSeq" id="WP_025435236.1">
    <property type="nucleotide sequence ID" value="NZ_CP007452.1"/>
</dbReference>
<dbReference type="PANTHER" id="PTHR43523">
    <property type="entry name" value="GLUCOSE-1-PHOSPHATE ADENYLYLTRANSFERASE-RELATED"/>
    <property type="match status" value="1"/>
</dbReference>
<dbReference type="HOGENOM" id="CLU_029499_14_0_9"/>
<dbReference type="AlphaFoldDB" id="W8T5U8"/>
<dbReference type="PATRIC" id="fig|1286171.3.peg.870"/>
<dbReference type="SUPFAM" id="SSF53448">
    <property type="entry name" value="Nucleotide-diphospho-sugar transferases"/>
    <property type="match status" value="1"/>
</dbReference>
<reference evidence="5 6" key="1">
    <citation type="journal article" date="2014" name="Genome Announc.">
        <title>Complete Genome Sequence of Amino Acid-Utilizing Eubacterium acidaminophilum al-2 (DSM 3953).</title>
        <authorList>
            <person name="Poehlein A."/>
            <person name="Andreesen J.R."/>
            <person name="Daniel R."/>
        </authorList>
    </citation>
    <scope>NUCLEOTIDE SEQUENCE [LARGE SCALE GENOMIC DNA]</scope>
    <source>
        <strain evidence="5 6">DSM 3953</strain>
    </source>
</reference>
<dbReference type="Pfam" id="PF00483">
    <property type="entry name" value="NTP_transferase"/>
    <property type="match status" value="1"/>
</dbReference>
<dbReference type="STRING" id="1286171.EAL2_c09210"/>
<evidence type="ECO:0000313" key="5">
    <source>
        <dbReference type="EMBL" id="AHM56220.1"/>
    </source>
</evidence>
<dbReference type="InterPro" id="IPR029044">
    <property type="entry name" value="Nucleotide-diphossugar_trans"/>
</dbReference>
<proteinExistence type="inferred from homology"/>
<accession>W8T5U8</accession>
<dbReference type="Gene3D" id="3.90.550.10">
    <property type="entry name" value="Spore Coat Polysaccharide Biosynthesis Protein SpsA, Chain A"/>
    <property type="match status" value="1"/>
</dbReference>
<name>W8T5U8_PEPAC</name>
<dbReference type="InterPro" id="IPR011004">
    <property type="entry name" value="Trimer_LpxA-like_sf"/>
</dbReference>
<keyword evidence="2" id="KW-0320">Glycogen biosynthesis</keyword>
<keyword evidence="6" id="KW-1185">Reference proteome</keyword>
<dbReference type="GO" id="GO:0005978">
    <property type="term" value="P:glycogen biosynthetic process"/>
    <property type="evidence" value="ECO:0007669"/>
    <property type="project" value="UniProtKB-KW"/>
</dbReference>
<dbReference type="InterPro" id="IPR005835">
    <property type="entry name" value="NTP_transferase_dom"/>
</dbReference>
<evidence type="ECO:0000313" key="6">
    <source>
        <dbReference type="Proteomes" id="UP000019591"/>
    </source>
</evidence>
<dbReference type="SUPFAM" id="SSF51161">
    <property type="entry name" value="Trimeric LpxA-like enzymes"/>
    <property type="match status" value="1"/>
</dbReference>
<dbReference type="InterPro" id="IPR056818">
    <property type="entry name" value="GlmU/GlgC-like_hexapep"/>
</dbReference>
<protein>
    <submittedName>
        <fullName evidence="5">Glycogen biosynthesis protein GlgD</fullName>
    </submittedName>
</protein>
<dbReference type="InterPro" id="IPR011832">
    <property type="entry name" value="GlgDAde_trans"/>
</dbReference>
<dbReference type="Pfam" id="PF24894">
    <property type="entry name" value="Hexapep_GlmU"/>
    <property type="match status" value="1"/>
</dbReference>
<dbReference type="eggNOG" id="COG0448">
    <property type="taxonomic scope" value="Bacteria"/>
</dbReference>
<sequence length="374" mass="42047">MKDVMGIINLGESEENIKTLTYHRPIASIPYLGRYRIIDFIISNMVNAGMENIGVFTGNKFGSLVDHLGSGKAWDLDRKVDRLYVLSPEAQSAKPFYHEGDIKNFKEHLSYIKKSRQEYVMLSKSYMVFNVDLKDAVEFHKDSGSDITILYKQVTEKKDYFINCDTLNVDGSGKVLSIGTNTGAGPCPNISMEVYIMKKEMLVNMIEDAISFGDANYLKEMILKKIYDGKTSVNSYKYNGYLACINSLMNYYIESMEILNQENYQELFTGHGLIFTKVKDEAPTKYADSSNVKNSLLANGCIIEGHVENSVIFRGVKIKKGAVVKNSIVMQRSVIEEGATIENAILDKGVTITSQKQLRGDEKSPMVIRKDSVI</sequence>
<feature type="domain" description="Glucose-1-phosphate adenylyltransferase/Bifunctional protein GlmU-like C-terminal hexapeptide" evidence="4">
    <location>
        <begin position="289"/>
        <end position="358"/>
    </location>
</feature>
<dbReference type="EMBL" id="CP007452">
    <property type="protein sequence ID" value="AHM56220.1"/>
    <property type="molecule type" value="Genomic_DNA"/>
</dbReference>
<organism evidence="5 6">
    <name type="scientific">Peptoclostridium acidaminophilum DSM 3953</name>
    <dbReference type="NCBI Taxonomy" id="1286171"/>
    <lineage>
        <taxon>Bacteria</taxon>
        <taxon>Bacillati</taxon>
        <taxon>Bacillota</taxon>
        <taxon>Clostridia</taxon>
        <taxon>Peptostreptococcales</taxon>
        <taxon>Peptoclostridiaceae</taxon>
        <taxon>Peptoclostridium</taxon>
    </lineage>
</organism>
<dbReference type="Gene3D" id="2.160.10.10">
    <property type="entry name" value="Hexapeptide repeat proteins"/>
    <property type="match status" value="1"/>
</dbReference>
<dbReference type="CDD" id="cd04651">
    <property type="entry name" value="LbH_G1P_AT_C"/>
    <property type="match status" value="1"/>
</dbReference>
<feature type="domain" description="Nucleotidyl transferase" evidence="3">
    <location>
        <begin position="19"/>
        <end position="160"/>
    </location>
</feature>
<dbReference type="InterPro" id="IPR011831">
    <property type="entry name" value="ADP-Glc_PPase"/>
</dbReference>
<dbReference type="Proteomes" id="UP000019591">
    <property type="component" value="Chromosome"/>
</dbReference>
<evidence type="ECO:0000259" key="3">
    <source>
        <dbReference type="Pfam" id="PF00483"/>
    </source>
</evidence>
<dbReference type="NCBIfam" id="TIGR02092">
    <property type="entry name" value="glgD"/>
    <property type="match status" value="1"/>
</dbReference>
<dbReference type="OrthoDB" id="9803871at2"/>
<dbReference type="GO" id="GO:0008878">
    <property type="term" value="F:glucose-1-phosphate adenylyltransferase activity"/>
    <property type="evidence" value="ECO:0007669"/>
    <property type="project" value="InterPro"/>
</dbReference>
<evidence type="ECO:0000256" key="2">
    <source>
        <dbReference type="ARBA" id="ARBA00023056"/>
    </source>
</evidence>
<dbReference type="KEGG" id="eac:EAL2_c09210"/>
<comment type="similarity">
    <text evidence="1">Belongs to the bacterial/plant glucose-1-phosphate adenylyltransferase family.</text>
</comment>